<keyword evidence="6 11" id="KW-0175">Coiled coil</keyword>
<dbReference type="Pfam" id="PF14826">
    <property type="entry name" value="FACT-Spt16_Nlob"/>
    <property type="match status" value="1"/>
</dbReference>
<dbReference type="SMART" id="SM01286">
    <property type="entry name" value="SPT16"/>
    <property type="match status" value="1"/>
</dbReference>
<evidence type="ECO:0000256" key="5">
    <source>
        <dbReference type="ARBA" id="ARBA00023015"/>
    </source>
</evidence>
<keyword evidence="7 10" id="KW-0804">Transcription</keyword>
<dbReference type="FunFam" id="3.40.350.10:FF:000006">
    <property type="entry name" value="FACT complex subunit SPT16"/>
    <property type="match status" value="1"/>
</dbReference>
<dbReference type="InterPro" id="IPR013719">
    <property type="entry name" value="RTT106/SPT16-like_middle_dom"/>
</dbReference>
<comment type="caution">
    <text evidence="16">The sequence shown here is derived from an EMBL/GenBank/DDBJ whole genome shotgun (WGS) entry which is preliminary data.</text>
</comment>
<feature type="compositionally biased region" description="Basic and acidic residues" evidence="12">
    <location>
        <begin position="1010"/>
        <end position="1024"/>
    </location>
</feature>
<dbReference type="Gene3D" id="2.30.29.150">
    <property type="match status" value="1"/>
</dbReference>
<dbReference type="Proteomes" id="UP001212841">
    <property type="component" value="Unassembled WGS sequence"/>
</dbReference>
<dbReference type="InterPro" id="IPR048969">
    <property type="entry name" value="FACT_SPT16_C"/>
</dbReference>
<dbReference type="Gene3D" id="2.30.29.210">
    <property type="entry name" value="FACT complex subunit Spt16p/Cdc68p"/>
    <property type="match status" value="1"/>
</dbReference>
<feature type="region of interest" description="Disordered" evidence="12">
    <location>
        <begin position="457"/>
        <end position="507"/>
    </location>
</feature>
<feature type="domain" description="FACT complex subunit SPT16 N-terminal lobe" evidence="13">
    <location>
        <begin position="5"/>
        <end position="162"/>
    </location>
</feature>
<dbReference type="PANTHER" id="PTHR13980:SF15">
    <property type="entry name" value="FACT COMPLEX SUBUNIT SPT16"/>
    <property type="match status" value="1"/>
</dbReference>
<dbReference type="Pfam" id="PF00557">
    <property type="entry name" value="Peptidase_M24"/>
    <property type="match status" value="1"/>
</dbReference>
<dbReference type="Pfam" id="PF24824">
    <property type="entry name" value="PH_SPT16"/>
    <property type="match status" value="1"/>
</dbReference>
<dbReference type="InterPro" id="IPR056595">
    <property type="entry name" value="Fact-SPT16_PH"/>
</dbReference>
<dbReference type="InterPro" id="IPR029148">
    <property type="entry name" value="FACT-SPT16_Nlobe"/>
</dbReference>
<dbReference type="CDD" id="cd01091">
    <property type="entry name" value="CDC68-like"/>
    <property type="match status" value="1"/>
</dbReference>
<dbReference type="FunFam" id="2.30.29.210:FF:000001">
    <property type="entry name" value="FACT complex subunit spt16"/>
    <property type="match status" value="1"/>
</dbReference>
<evidence type="ECO:0000256" key="11">
    <source>
        <dbReference type="SAM" id="Coils"/>
    </source>
</evidence>
<evidence type="ECO:0000256" key="10">
    <source>
        <dbReference type="RuleBase" id="RU367052"/>
    </source>
</evidence>
<dbReference type="GO" id="GO:0031491">
    <property type="term" value="F:nucleosome binding"/>
    <property type="evidence" value="ECO:0007669"/>
    <property type="project" value="TreeGrafter"/>
</dbReference>
<gene>
    <name evidence="16" type="primary">SPT16</name>
    <name evidence="16" type="ORF">HK097_007120</name>
</gene>
<evidence type="ECO:0000256" key="4">
    <source>
        <dbReference type="ARBA" id="ARBA00022763"/>
    </source>
</evidence>
<evidence type="ECO:0000313" key="17">
    <source>
        <dbReference type="Proteomes" id="UP001212841"/>
    </source>
</evidence>
<evidence type="ECO:0000256" key="1">
    <source>
        <dbReference type="ARBA" id="ARBA00010779"/>
    </source>
</evidence>
<feature type="compositionally biased region" description="Basic and acidic residues" evidence="12">
    <location>
        <begin position="478"/>
        <end position="506"/>
    </location>
</feature>
<dbReference type="GO" id="GO:0006281">
    <property type="term" value="P:DNA repair"/>
    <property type="evidence" value="ECO:0007669"/>
    <property type="project" value="UniProtKB-UniRule"/>
</dbReference>
<dbReference type="InterPro" id="IPR029149">
    <property type="entry name" value="Creatin/AminoP/Spt16_N"/>
</dbReference>
<comment type="function">
    <text evidence="10">Component of the FACT complex, a general chromatin factor that acts to reorganize nucleosomes. The FACT complex is involved in multiple processes that require DNA as a template such as mRNA elongation, DNA replication and DNA repair. During transcription elongation the FACT complex acts as a histone chaperone that both destabilizes and restores nucleosomal structure. It facilitates the passage of RNA polymerase II and transcription by promoting the dissociation of one histone H2A-H2B dimer from the nucleosome, then subsequently promotes the reestablishment of the nucleosome following the passage of RNA polymerase II.</text>
</comment>
<dbReference type="Pfam" id="PF08512">
    <property type="entry name" value="Rttp106-like_middle"/>
    <property type="match status" value="1"/>
</dbReference>
<dbReference type="InterPro" id="IPR036005">
    <property type="entry name" value="Creatinase/aminopeptidase-like"/>
</dbReference>
<feature type="compositionally biased region" description="Low complexity" evidence="12">
    <location>
        <begin position="988"/>
        <end position="997"/>
    </location>
</feature>
<evidence type="ECO:0000256" key="6">
    <source>
        <dbReference type="ARBA" id="ARBA00023054"/>
    </source>
</evidence>
<keyword evidence="3 10" id="KW-0235">DNA replication</keyword>
<proteinExistence type="inferred from homology"/>
<dbReference type="InterPro" id="IPR000994">
    <property type="entry name" value="Pept_M24"/>
</dbReference>
<accession>A0AAD5SKF5</accession>
<keyword evidence="2 10" id="KW-0158">Chromosome</keyword>
<dbReference type="Pfam" id="PF21091">
    <property type="entry name" value="SPT16_C"/>
    <property type="match status" value="1"/>
</dbReference>
<dbReference type="SMART" id="SM01287">
    <property type="entry name" value="Rtt106"/>
    <property type="match status" value="1"/>
</dbReference>
<keyword evidence="17" id="KW-1185">Reference proteome</keyword>
<evidence type="ECO:0000256" key="12">
    <source>
        <dbReference type="SAM" id="MobiDB-lite"/>
    </source>
</evidence>
<dbReference type="GO" id="GO:0010468">
    <property type="term" value="P:regulation of gene expression"/>
    <property type="evidence" value="ECO:0007669"/>
    <property type="project" value="UniProtKB-ARBA"/>
</dbReference>
<evidence type="ECO:0000256" key="8">
    <source>
        <dbReference type="ARBA" id="ARBA00023204"/>
    </source>
</evidence>
<evidence type="ECO:0000259" key="13">
    <source>
        <dbReference type="SMART" id="SM01285"/>
    </source>
</evidence>
<reference evidence="16" key="1">
    <citation type="submission" date="2020-05" db="EMBL/GenBank/DDBJ databases">
        <title>Phylogenomic resolution of chytrid fungi.</title>
        <authorList>
            <person name="Stajich J.E."/>
            <person name="Amses K."/>
            <person name="Simmons R."/>
            <person name="Seto K."/>
            <person name="Myers J."/>
            <person name="Bonds A."/>
            <person name="Quandt C.A."/>
            <person name="Barry K."/>
            <person name="Liu P."/>
            <person name="Grigoriev I."/>
            <person name="Longcore J.E."/>
            <person name="James T.Y."/>
        </authorList>
    </citation>
    <scope>NUCLEOTIDE SEQUENCE</scope>
    <source>
        <strain evidence="16">JEL0318</strain>
    </source>
</reference>
<dbReference type="GO" id="GO:0006260">
    <property type="term" value="P:DNA replication"/>
    <property type="evidence" value="ECO:0007669"/>
    <property type="project" value="UniProtKB-KW"/>
</dbReference>
<organism evidence="16 17">
    <name type="scientific">Rhizophlyctis rosea</name>
    <dbReference type="NCBI Taxonomy" id="64517"/>
    <lineage>
        <taxon>Eukaryota</taxon>
        <taxon>Fungi</taxon>
        <taxon>Fungi incertae sedis</taxon>
        <taxon>Chytridiomycota</taxon>
        <taxon>Chytridiomycota incertae sedis</taxon>
        <taxon>Chytridiomycetes</taxon>
        <taxon>Rhizophlyctidales</taxon>
        <taxon>Rhizophlyctidaceae</taxon>
        <taxon>Rhizophlyctis</taxon>
    </lineage>
</organism>
<evidence type="ECO:0000259" key="14">
    <source>
        <dbReference type="SMART" id="SM01286"/>
    </source>
</evidence>
<feature type="compositionally biased region" description="Acidic residues" evidence="12">
    <location>
        <begin position="998"/>
        <end position="1009"/>
    </location>
</feature>
<keyword evidence="9 10" id="KW-0539">Nucleus</keyword>
<evidence type="ECO:0000256" key="3">
    <source>
        <dbReference type="ARBA" id="ARBA00022705"/>
    </source>
</evidence>
<comment type="subunit">
    <text evidence="10">Component of the FACT complex.</text>
</comment>
<dbReference type="PANTHER" id="PTHR13980">
    <property type="entry name" value="CDC68 RELATED"/>
    <property type="match status" value="1"/>
</dbReference>
<evidence type="ECO:0000256" key="2">
    <source>
        <dbReference type="ARBA" id="ARBA00022454"/>
    </source>
</evidence>
<evidence type="ECO:0000259" key="15">
    <source>
        <dbReference type="SMART" id="SM01287"/>
    </source>
</evidence>
<dbReference type="SUPFAM" id="SSF55920">
    <property type="entry name" value="Creatinase/aminopeptidase"/>
    <property type="match status" value="1"/>
</dbReference>
<dbReference type="FunFam" id="2.30.29.30:FF:000017">
    <property type="entry name" value="FACT complex subunit SPT16"/>
    <property type="match status" value="1"/>
</dbReference>
<keyword evidence="5 10" id="KW-0805">Transcription regulation</keyword>
<comment type="similarity">
    <text evidence="1 10">Belongs to the peptidase M24 family. SPT16 subfamily.</text>
</comment>
<feature type="coiled-coil region" evidence="11">
    <location>
        <begin position="633"/>
        <end position="663"/>
    </location>
</feature>
<comment type="subcellular location">
    <subcellularLocation>
        <location evidence="10">Nucleus</location>
    </subcellularLocation>
    <subcellularLocation>
        <location evidence="10">Chromosome</location>
    </subcellularLocation>
</comment>
<dbReference type="GO" id="GO:0035101">
    <property type="term" value="C:FACT complex"/>
    <property type="evidence" value="ECO:0007669"/>
    <property type="project" value="UniProtKB-UniRule"/>
</dbReference>
<dbReference type="InterPro" id="IPR011993">
    <property type="entry name" value="PH-like_dom_sf"/>
</dbReference>
<dbReference type="Gene3D" id="3.40.350.10">
    <property type="entry name" value="Creatinase/prolidase N-terminal domain"/>
    <property type="match status" value="1"/>
</dbReference>
<evidence type="ECO:0000256" key="9">
    <source>
        <dbReference type="ARBA" id="ARBA00023242"/>
    </source>
</evidence>
<protein>
    <recommendedName>
        <fullName evidence="10">FACT complex subunit</fullName>
    </recommendedName>
</protein>
<feature type="compositionally biased region" description="Acidic residues" evidence="12">
    <location>
        <begin position="977"/>
        <end position="987"/>
    </location>
</feature>
<keyword evidence="4 10" id="KW-0227">DNA damage</keyword>
<name>A0AAD5SKF5_9FUNG</name>
<keyword evidence="8 10" id="KW-0234">DNA repair</keyword>
<feature type="compositionally biased region" description="Acidic residues" evidence="12">
    <location>
        <begin position="952"/>
        <end position="969"/>
    </location>
</feature>
<dbReference type="Gene3D" id="3.90.230.10">
    <property type="entry name" value="Creatinase/methionine aminopeptidase superfamily"/>
    <property type="match status" value="1"/>
</dbReference>
<dbReference type="Gene3D" id="2.30.29.30">
    <property type="entry name" value="Pleckstrin-homology domain (PH domain)/Phosphotyrosine-binding domain (PTB)"/>
    <property type="match status" value="1"/>
</dbReference>
<evidence type="ECO:0000313" key="16">
    <source>
        <dbReference type="EMBL" id="KAJ3056391.1"/>
    </source>
</evidence>
<dbReference type="GO" id="GO:0006368">
    <property type="term" value="P:transcription elongation by RNA polymerase II"/>
    <property type="evidence" value="ECO:0007669"/>
    <property type="project" value="TreeGrafter"/>
</dbReference>
<dbReference type="InterPro" id="IPR013953">
    <property type="entry name" value="FACT_SPT16_M"/>
</dbReference>
<feature type="domain" description="FACT complex subunit SPT16 middle" evidence="14">
    <location>
        <begin position="553"/>
        <end position="704"/>
    </location>
</feature>
<dbReference type="AlphaFoldDB" id="A0AAD5SKF5"/>
<evidence type="ECO:0000256" key="7">
    <source>
        <dbReference type="ARBA" id="ARBA00023163"/>
    </source>
</evidence>
<dbReference type="InterPro" id="IPR033825">
    <property type="entry name" value="Spt16_M24"/>
</dbReference>
<dbReference type="Pfam" id="PF08644">
    <property type="entry name" value="SPT16"/>
    <property type="match status" value="1"/>
</dbReference>
<sequence>MSVILDAAKFHNRAKYLLDFWKDSPDDFGSANVLVVAVGQSQDDVLYQKSIAVQTWLLGYEFPETVLAITPDRFYFVTSSKKGKILESLQQDSNKGATIEIMGRTKDEAHNKELMAKLADIVAESKKVGTLPKDRFEGKVIKEWESAMKGKDVELVDMAPGIALALAVKDDSELDNVAAASRISSAVMSRYFLNEMSSIIDEDKKVKQDVLAQKMERCLTDDPYRQKLKLKDVCLIDVAPVIAYQLMKIEQIDYALADWCYTPIIQSGGKYDLRPSATTNSDHLHEGTIICSVGVRYKSYCSNLSRTYLMNPEKSQEENYRFLLRLQDFVFNSTVDGVVCSDVYNKAAAYVAEKRPDLKENFLKNCGFGIGIEFRESAFLLSGKNNRVLKSGMVLHVAVGFQNLEHPKPADAKSKIYALLLGDTLRVTKGAPQIFTEAKKDEQEVFFEFKDDESSEEEVAVKKEKARASGAPSPARGGRGDARSSRRKEEVQNRMQHERTRAEHQKQLHKKLQELGQARGAGTGKEKEQSVFRKFESYRNESLLPKNTHNLQIVVDKRSDSIVLPIYGMAVPFHVSTIKNVSKQDEQEFTYLRFNFITPGQSAGKKDVQTPFEDPTATFIRALSFRSTDNHRFTEIFREINDLKKDLQKREAERKEMADLVEQDKLTELRGRRPPRLPEVFCRPQMEGKRLPGDLEIHSNGLRYQSQMRSDQKVDILFSNIKHMFFQPCDQELVVILHLHLKNPIMAGKKKTKDIQFYREVTDASFDETGTRNRRRPMYGDEDELMQEQEERKRRQQLNKEFHNFATLIKDASKGVVEVDVPVRQVGFMGVPVRQLVLMQPTTNCLVHLTDFPPLVITLDELELVHFERVQFGLKNFDLVFVFKDFTRAPVHINTIPAKSLDDVKDWLDQMDLPFTEGTINLNWSSIMKTVNDDTAMFFDDGGWSFLNAHDENEEDSEEEVSEYEEESGSDFGGSESDTDEAYESDDASASGSGFSGSDDDSDGEDWDEMERKAAKSDAKRGADTGKTSSKTKRRDDSDDDSDDSDRPAKKSKKR</sequence>
<dbReference type="FunFam" id="3.90.230.10:FF:000005">
    <property type="entry name" value="FACT complex subunit spt16"/>
    <property type="match status" value="1"/>
</dbReference>
<feature type="domain" description="Histone chaperone RTT106/FACT complex subunit SPT16-like middle" evidence="15">
    <location>
        <begin position="828"/>
        <end position="918"/>
    </location>
</feature>
<feature type="region of interest" description="Disordered" evidence="12">
    <location>
        <begin position="948"/>
        <end position="1055"/>
    </location>
</feature>
<dbReference type="InterPro" id="IPR040258">
    <property type="entry name" value="Spt16"/>
</dbReference>
<dbReference type="EMBL" id="JADGJD010000035">
    <property type="protein sequence ID" value="KAJ3056391.1"/>
    <property type="molecule type" value="Genomic_DNA"/>
</dbReference>
<dbReference type="SMART" id="SM01285">
    <property type="entry name" value="FACT-Spt16_Nlob"/>
    <property type="match status" value="1"/>
</dbReference>